<organism evidence="2 3">
    <name type="scientific">Selenomonas ruminantium</name>
    <dbReference type="NCBI Taxonomy" id="971"/>
    <lineage>
        <taxon>Bacteria</taxon>
        <taxon>Bacillati</taxon>
        <taxon>Bacillota</taxon>
        <taxon>Negativicutes</taxon>
        <taxon>Selenomonadales</taxon>
        <taxon>Selenomonadaceae</taxon>
        <taxon>Selenomonas</taxon>
    </lineage>
</organism>
<accession>A0A1I0YMD1</accession>
<evidence type="ECO:0000259" key="1">
    <source>
        <dbReference type="Pfam" id="PF04765"/>
    </source>
</evidence>
<dbReference type="InterPro" id="IPR048354">
    <property type="entry name" value="TOD1_MUCI70_glycTrfase_dom"/>
</dbReference>
<dbReference type="Pfam" id="PF04765">
    <property type="entry name" value="TOD1_MUCI70"/>
    <property type="match status" value="1"/>
</dbReference>
<feature type="domain" description="TOD1/MUCI70 glycosyltransferase-like" evidence="1">
    <location>
        <begin position="143"/>
        <end position="335"/>
    </location>
</feature>
<name>A0A1I0YMD1_SELRU</name>
<dbReference type="EMBL" id="FOJX01000015">
    <property type="protein sequence ID" value="SFB13956.1"/>
    <property type="molecule type" value="Genomic_DNA"/>
</dbReference>
<dbReference type="RefSeq" id="WP_074817326.1">
    <property type="nucleotide sequence ID" value="NZ_FOJX01000015.1"/>
</dbReference>
<sequence length="379" mass="45241">MAKIIYKSPSYKEQYDIGTIEDYIDKIRSRKIKTVFWGTGLLGSGYGYSELKKKGIIPDFYCDNDPEKWNREVIDGIYCYDFEKIKACREDCICIVTLAVHYFHDVAEQLQEMGVKHILPYDVLFRHFHVGWDYFYFITDDRIAAYTCVIGNYDDILEPQGQSELFDFYLVSDKPPAEGSKYKWVDIQNVVPEDIMGDYTRMNRYCKINAHKIFPNYRRSLYYDGNVELVGDMAHFFYNLPKTRMGVTTRNIWGCIYEEAMTLIEQRRDLPEKVYEQVKGYWMEGFPKGFGMGLNNILVREHNHPTCKKIMEQWWSEVKNKCRRDQISLPYVLWKNGFTMDDLLYLTEDYLQDRHWKFHIEHHVSRLQDLKNHLAEQEK</sequence>
<protein>
    <recommendedName>
        <fullName evidence="1">TOD1/MUCI70 glycosyltransferase-like domain-containing protein</fullName>
    </recommendedName>
</protein>
<evidence type="ECO:0000313" key="3">
    <source>
        <dbReference type="Proteomes" id="UP000183843"/>
    </source>
</evidence>
<dbReference type="AlphaFoldDB" id="A0A1I0YMD1"/>
<dbReference type="Proteomes" id="UP000183843">
    <property type="component" value="Unassembled WGS sequence"/>
</dbReference>
<dbReference type="Gene3D" id="3.40.50.720">
    <property type="entry name" value="NAD(P)-binding Rossmann-like Domain"/>
    <property type="match status" value="1"/>
</dbReference>
<gene>
    <name evidence="2" type="ORF">SAMN05216587_11537</name>
</gene>
<reference evidence="2 3" key="1">
    <citation type="submission" date="2016-10" db="EMBL/GenBank/DDBJ databases">
        <authorList>
            <person name="de Groot N.N."/>
        </authorList>
    </citation>
    <scope>NUCLEOTIDE SEQUENCE [LARGE SCALE GENOMIC DNA]</scope>
    <source>
        <strain evidence="2 3">L14</strain>
    </source>
</reference>
<proteinExistence type="predicted"/>
<evidence type="ECO:0000313" key="2">
    <source>
        <dbReference type="EMBL" id="SFB13956.1"/>
    </source>
</evidence>